<dbReference type="Proteomes" id="UP000011688">
    <property type="component" value="Unassembled WGS sequence"/>
</dbReference>
<organism evidence="1 2">
    <name type="scientific">Natronococcus amylolyticus DSM 10524</name>
    <dbReference type="NCBI Taxonomy" id="1227497"/>
    <lineage>
        <taxon>Archaea</taxon>
        <taxon>Methanobacteriati</taxon>
        <taxon>Methanobacteriota</taxon>
        <taxon>Stenosarchaea group</taxon>
        <taxon>Halobacteria</taxon>
        <taxon>Halobacteriales</taxon>
        <taxon>Natrialbaceae</taxon>
        <taxon>Natronococcus</taxon>
    </lineage>
</organism>
<dbReference type="STRING" id="1227497.C491_18629"/>
<dbReference type="eggNOG" id="arCOG10326">
    <property type="taxonomic scope" value="Archaea"/>
</dbReference>
<name>L9WZP0_9EURY</name>
<gene>
    <name evidence="1" type="ORF">C491_18629</name>
</gene>
<dbReference type="RefSeq" id="WP_005558982.1">
    <property type="nucleotide sequence ID" value="NZ_AOIB01000036.1"/>
</dbReference>
<accession>L9WZP0</accession>
<comment type="caution">
    <text evidence="1">The sequence shown here is derived from an EMBL/GenBank/DDBJ whole genome shotgun (WGS) entry which is preliminary data.</text>
</comment>
<dbReference type="OrthoDB" id="313211at2157"/>
<evidence type="ECO:0000313" key="1">
    <source>
        <dbReference type="EMBL" id="ELY54646.1"/>
    </source>
</evidence>
<dbReference type="EMBL" id="AOIB01000036">
    <property type="protein sequence ID" value="ELY54646.1"/>
    <property type="molecule type" value="Genomic_DNA"/>
</dbReference>
<protein>
    <submittedName>
        <fullName evidence="1">Uncharacterized protein</fullName>
    </submittedName>
</protein>
<keyword evidence="2" id="KW-1185">Reference proteome</keyword>
<proteinExistence type="predicted"/>
<reference evidence="1 2" key="1">
    <citation type="journal article" date="2014" name="PLoS Genet.">
        <title>Phylogenetically driven sequencing of extremely halophilic archaea reveals strategies for static and dynamic osmo-response.</title>
        <authorList>
            <person name="Becker E.A."/>
            <person name="Seitzer P.M."/>
            <person name="Tritt A."/>
            <person name="Larsen D."/>
            <person name="Krusor M."/>
            <person name="Yao A.I."/>
            <person name="Wu D."/>
            <person name="Madern D."/>
            <person name="Eisen J.A."/>
            <person name="Darling A.E."/>
            <person name="Facciotti M.T."/>
        </authorList>
    </citation>
    <scope>NUCLEOTIDE SEQUENCE [LARGE SCALE GENOMIC DNA]</scope>
    <source>
        <strain evidence="1 2">DSM 10524</strain>
    </source>
</reference>
<sequence length="94" mass="10677">MSLETYRLEVRKSDAGLDADVYDSEELIAESTHISYDDFDVESPDRDRDVSRSEEVTADVTELDVQVQRDDAGFAFELLGDRETLATVRVDDKE</sequence>
<evidence type="ECO:0000313" key="2">
    <source>
        <dbReference type="Proteomes" id="UP000011688"/>
    </source>
</evidence>
<dbReference type="AlphaFoldDB" id="L9WZP0"/>